<evidence type="ECO:0000256" key="8">
    <source>
        <dbReference type="ARBA" id="ARBA00022679"/>
    </source>
</evidence>
<keyword evidence="11" id="KW-0677">Repeat</keyword>
<evidence type="ECO:0000256" key="16">
    <source>
        <dbReference type="ARBA" id="ARBA00023136"/>
    </source>
</evidence>
<dbReference type="PANTHER" id="PTHR27008">
    <property type="entry name" value="OS04G0122200 PROTEIN"/>
    <property type="match status" value="1"/>
</dbReference>
<evidence type="ECO:0000256" key="10">
    <source>
        <dbReference type="ARBA" id="ARBA00022729"/>
    </source>
</evidence>
<feature type="chain" id="PRO_5029446198" description="non-specific serine/threonine protein kinase" evidence="23">
    <location>
        <begin position="24"/>
        <end position="1020"/>
    </location>
</feature>
<evidence type="ECO:0000256" key="17">
    <source>
        <dbReference type="ARBA" id="ARBA00023170"/>
    </source>
</evidence>
<evidence type="ECO:0000256" key="19">
    <source>
        <dbReference type="ARBA" id="ARBA00047899"/>
    </source>
</evidence>
<comment type="catalytic activity">
    <reaction evidence="19">
        <text>L-threonyl-[protein] + ATP = O-phospho-L-threonyl-[protein] + ADP + H(+)</text>
        <dbReference type="Rhea" id="RHEA:46608"/>
        <dbReference type="Rhea" id="RHEA-COMP:11060"/>
        <dbReference type="Rhea" id="RHEA-COMP:11605"/>
        <dbReference type="ChEBI" id="CHEBI:15378"/>
        <dbReference type="ChEBI" id="CHEBI:30013"/>
        <dbReference type="ChEBI" id="CHEBI:30616"/>
        <dbReference type="ChEBI" id="CHEBI:61977"/>
        <dbReference type="ChEBI" id="CHEBI:456216"/>
        <dbReference type="EC" id="2.7.11.1"/>
    </reaction>
</comment>
<dbReference type="InterPro" id="IPR017441">
    <property type="entry name" value="Protein_kinase_ATP_BS"/>
</dbReference>
<evidence type="ECO:0000256" key="12">
    <source>
        <dbReference type="ARBA" id="ARBA00022741"/>
    </source>
</evidence>
<dbReference type="Pfam" id="PF00069">
    <property type="entry name" value="Pkinase"/>
    <property type="match status" value="1"/>
</dbReference>
<dbReference type="GO" id="GO:0004674">
    <property type="term" value="F:protein serine/threonine kinase activity"/>
    <property type="evidence" value="ECO:0007669"/>
    <property type="project" value="UniProtKB-KW"/>
</dbReference>
<keyword evidence="16 22" id="KW-0472">Membrane</keyword>
<dbReference type="InterPro" id="IPR001611">
    <property type="entry name" value="Leu-rich_rpt"/>
</dbReference>
<evidence type="ECO:0000256" key="7">
    <source>
        <dbReference type="ARBA" id="ARBA00022614"/>
    </source>
</evidence>
<keyword evidence="4" id="KW-1003">Cell membrane</keyword>
<evidence type="ECO:0000256" key="23">
    <source>
        <dbReference type="SAM" id="SignalP"/>
    </source>
</evidence>
<dbReference type="InterPro" id="IPR003591">
    <property type="entry name" value="Leu-rich_rpt_typical-subtyp"/>
</dbReference>
<evidence type="ECO:0000256" key="1">
    <source>
        <dbReference type="ARBA" id="ARBA00004162"/>
    </source>
</evidence>
<dbReference type="InterPro" id="IPR032675">
    <property type="entry name" value="LRR_dom_sf"/>
</dbReference>
<dbReference type="FunFam" id="3.80.10.10:FF:000095">
    <property type="entry name" value="LRR receptor-like serine/threonine-protein kinase GSO1"/>
    <property type="match status" value="1"/>
</dbReference>
<comment type="similarity">
    <text evidence="2">Belongs to the protein kinase superfamily. Ser/Thr protein kinase family.</text>
</comment>
<feature type="signal peptide" evidence="23">
    <location>
        <begin position="1"/>
        <end position="23"/>
    </location>
</feature>
<evidence type="ECO:0000256" key="22">
    <source>
        <dbReference type="SAM" id="Phobius"/>
    </source>
</evidence>
<organism evidence="25 26">
    <name type="scientific">Kalanchoe fedtschenkoi</name>
    <name type="common">Lavender scallops</name>
    <name type="synonym">South American air plant</name>
    <dbReference type="NCBI Taxonomy" id="63787"/>
    <lineage>
        <taxon>Eukaryota</taxon>
        <taxon>Viridiplantae</taxon>
        <taxon>Streptophyta</taxon>
        <taxon>Embryophyta</taxon>
        <taxon>Tracheophyta</taxon>
        <taxon>Spermatophyta</taxon>
        <taxon>Magnoliopsida</taxon>
        <taxon>eudicotyledons</taxon>
        <taxon>Gunneridae</taxon>
        <taxon>Pentapetalae</taxon>
        <taxon>Saxifragales</taxon>
        <taxon>Crassulaceae</taxon>
        <taxon>Kalanchoe</taxon>
    </lineage>
</organism>
<dbReference type="Proteomes" id="UP000594263">
    <property type="component" value="Unplaced"/>
</dbReference>
<dbReference type="FunFam" id="1.10.510.10:FF:000358">
    <property type="entry name" value="Putative leucine-rich repeat receptor-like serine/threonine-protein kinase"/>
    <property type="match status" value="1"/>
</dbReference>
<dbReference type="Gramene" id="Kaladp0027s0043.1.v1.1">
    <property type="protein sequence ID" value="Kaladp0027s0043.1.v1.1"/>
    <property type="gene ID" value="Kaladp0027s0043.v1.1"/>
</dbReference>
<keyword evidence="5" id="KW-0723">Serine/threonine-protein kinase</keyword>
<dbReference type="Pfam" id="PF00560">
    <property type="entry name" value="LRR_1"/>
    <property type="match status" value="6"/>
</dbReference>
<evidence type="ECO:0000256" key="15">
    <source>
        <dbReference type="ARBA" id="ARBA00022989"/>
    </source>
</evidence>
<keyword evidence="10 23" id="KW-0732">Signal</keyword>
<dbReference type="EC" id="2.7.11.1" evidence="3"/>
<evidence type="ECO:0000259" key="24">
    <source>
        <dbReference type="PROSITE" id="PS50011"/>
    </source>
</evidence>
<keyword evidence="26" id="KW-1185">Reference proteome</keyword>
<dbReference type="Gene3D" id="3.80.10.10">
    <property type="entry name" value="Ribonuclease Inhibitor"/>
    <property type="match status" value="4"/>
</dbReference>
<evidence type="ECO:0000256" key="3">
    <source>
        <dbReference type="ARBA" id="ARBA00012513"/>
    </source>
</evidence>
<dbReference type="EnsemblPlants" id="Kaladp0027s0043.1.v1.1">
    <property type="protein sequence ID" value="Kaladp0027s0043.1.v1.1"/>
    <property type="gene ID" value="Kaladp0027s0043.v1.1"/>
</dbReference>
<dbReference type="Pfam" id="PF08263">
    <property type="entry name" value="LRRNT_2"/>
    <property type="match status" value="1"/>
</dbReference>
<dbReference type="SUPFAM" id="SSF52058">
    <property type="entry name" value="L domain-like"/>
    <property type="match status" value="2"/>
</dbReference>
<reference evidence="25" key="1">
    <citation type="submission" date="2021-01" db="UniProtKB">
        <authorList>
            <consortium name="EnsemblPlants"/>
        </authorList>
    </citation>
    <scope>IDENTIFICATION</scope>
</reference>
<evidence type="ECO:0000256" key="6">
    <source>
        <dbReference type="ARBA" id="ARBA00022553"/>
    </source>
</evidence>
<dbReference type="FunFam" id="3.80.10.10:FF:000288">
    <property type="entry name" value="LRR receptor-like serine/threonine-protein kinase EFR"/>
    <property type="match status" value="1"/>
</dbReference>
<name>A0A7N0TA41_KALFE</name>
<dbReference type="InterPro" id="IPR013210">
    <property type="entry name" value="LRR_N_plant-typ"/>
</dbReference>
<evidence type="ECO:0000256" key="4">
    <source>
        <dbReference type="ARBA" id="ARBA00022475"/>
    </source>
</evidence>
<keyword evidence="9 22" id="KW-0812">Transmembrane</keyword>
<dbReference type="Pfam" id="PF13855">
    <property type="entry name" value="LRR_8"/>
    <property type="match status" value="2"/>
</dbReference>
<sequence length="1020" mass="111558">MKKSYLLLILGSVMHYFLRDVECLLSRSVTTWGNETDRAALLDLKAGLLAGADSRVLSSWNASLHFCRWEGVTCEGQRVTALDLVDRNTGGFVSPFIGNLSFLRIINLSGNRLNGFIPEEIGLLPRLEIFNVSNNALQGGFPLQLTNCTSLLIVELAINSLKGTVPDRQLGSMPNLRILSMAANNFTGEIPASLGNISSLSKLGMADNLLQGSIPSSLGKLKNLTLLSLQENSLSGPIPSSFYNLTSLQVFSFVVNRLSGTISPNLGFHFPRLRIAFLGKNNFTGTIPPTLSNISGLQIFDVFQNHFHGNVPQGLHRLQSLARLNLEYNNLGSGNEGDLDFITSLTNLTGLKRLNIRRNLLGGMIPNSVGNLSGTLENLLFGYNMISGHIPVEIGNLGNLVVLGMEYNSLTGEVPSSIGNLVMLRKLALGGNRLQGTIPPSFGNLKNMYLLGFESNQLEGSIPLTLQHCSRLQYLYLSKNRLSGTVSTEIISSLTLLIRLDLDHNSFTGQFPAGVGRLMNLNFLDIAYNKFSGEMPAELGKCLLLEFLEVQENFFDGRIPLSLFSSLKGLEYADLSRNNFSGLIPAELQDIRNLKALNISFNQLEGEVPQKGVFSNLTGISLQGNEKLCGGIPKLHLPNCSGRTSESKNEKRRIIFITSVTVGVFFCLVLGSIFTWLLLCRKVSKRTSPSAAMSVVESGPYLRLSFKQLWVATDQFSVDNIIGVGSFGSVYSGVFNGKPIAVKVMNLQRHGAIKSFEAECQALSKIRHRNLLQILSCCSSLDSTGNDFVALVYELMPNGSLDRCLHELKILTLRQRLDIAIDVASVLEYLHHDCEPQIVHCDLKPSNVLLDKHMVARLGDFGLAKLVHGPGMTKFSKEHASISSAAIRGTVGYVPPEYGMGANVSTEGDVYSYGILLLELITGKRPTDETFKDGTDLHITCASAFSESSMIEIVDLRLLADLDSADANRPSSNNMDAMRMRECIEGIAEIGLGCSKESPNERVDIRHALKMLLRVKMKLA</sequence>
<keyword evidence="14 21" id="KW-0067">ATP-binding</keyword>
<dbReference type="InterPro" id="IPR051809">
    <property type="entry name" value="Plant_receptor-like_S/T_kinase"/>
</dbReference>
<accession>A0A7N0TA41</accession>
<keyword evidence="7" id="KW-0433">Leucine-rich repeat</keyword>
<evidence type="ECO:0000256" key="20">
    <source>
        <dbReference type="ARBA" id="ARBA00048679"/>
    </source>
</evidence>
<dbReference type="PROSITE" id="PS50011">
    <property type="entry name" value="PROTEIN_KINASE_DOM"/>
    <property type="match status" value="1"/>
</dbReference>
<dbReference type="Gene3D" id="1.10.510.10">
    <property type="entry name" value="Transferase(Phosphotransferase) domain 1"/>
    <property type="match status" value="1"/>
</dbReference>
<dbReference type="InterPro" id="IPR008271">
    <property type="entry name" value="Ser/Thr_kinase_AS"/>
</dbReference>
<dbReference type="SMART" id="SM00220">
    <property type="entry name" value="S_TKc"/>
    <property type="match status" value="1"/>
</dbReference>
<evidence type="ECO:0000256" key="18">
    <source>
        <dbReference type="ARBA" id="ARBA00023180"/>
    </source>
</evidence>
<evidence type="ECO:0000256" key="2">
    <source>
        <dbReference type="ARBA" id="ARBA00008684"/>
    </source>
</evidence>
<comment type="catalytic activity">
    <reaction evidence="20">
        <text>L-seryl-[protein] + ATP = O-phospho-L-seryl-[protein] + ADP + H(+)</text>
        <dbReference type="Rhea" id="RHEA:17989"/>
        <dbReference type="Rhea" id="RHEA-COMP:9863"/>
        <dbReference type="Rhea" id="RHEA-COMP:11604"/>
        <dbReference type="ChEBI" id="CHEBI:15378"/>
        <dbReference type="ChEBI" id="CHEBI:29999"/>
        <dbReference type="ChEBI" id="CHEBI:30616"/>
        <dbReference type="ChEBI" id="CHEBI:83421"/>
        <dbReference type="ChEBI" id="CHEBI:456216"/>
        <dbReference type="EC" id="2.7.11.1"/>
    </reaction>
</comment>
<dbReference type="PROSITE" id="PS00107">
    <property type="entry name" value="PROTEIN_KINASE_ATP"/>
    <property type="match status" value="1"/>
</dbReference>
<dbReference type="InterPro" id="IPR011009">
    <property type="entry name" value="Kinase-like_dom_sf"/>
</dbReference>
<dbReference type="InterPro" id="IPR000719">
    <property type="entry name" value="Prot_kinase_dom"/>
</dbReference>
<keyword evidence="8" id="KW-0808">Transferase</keyword>
<evidence type="ECO:0000256" key="13">
    <source>
        <dbReference type="ARBA" id="ARBA00022777"/>
    </source>
</evidence>
<keyword evidence="6" id="KW-0597">Phosphoprotein</keyword>
<keyword evidence="17" id="KW-0675">Receptor</keyword>
<comment type="subcellular location">
    <subcellularLocation>
        <location evidence="1">Cell membrane</location>
        <topology evidence="1">Single-pass membrane protein</topology>
    </subcellularLocation>
</comment>
<evidence type="ECO:0000256" key="9">
    <source>
        <dbReference type="ARBA" id="ARBA00022692"/>
    </source>
</evidence>
<evidence type="ECO:0000256" key="14">
    <source>
        <dbReference type="ARBA" id="ARBA00022840"/>
    </source>
</evidence>
<keyword evidence="12 21" id="KW-0547">Nucleotide-binding</keyword>
<dbReference type="SUPFAM" id="SSF56112">
    <property type="entry name" value="Protein kinase-like (PK-like)"/>
    <property type="match status" value="1"/>
</dbReference>
<dbReference type="GO" id="GO:0005524">
    <property type="term" value="F:ATP binding"/>
    <property type="evidence" value="ECO:0007669"/>
    <property type="project" value="UniProtKB-UniRule"/>
</dbReference>
<protein>
    <recommendedName>
        <fullName evidence="3">non-specific serine/threonine protein kinase</fullName>
        <ecNumber evidence="3">2.7.11.1</ecNumber>
    </recommendedName>
</protein>
<feature type="domain" description="Protein kinase" evidence="24">
    <location>
        <begin position="716"/>
        <end position="1014"/>
    </location>
</feature>
<feature type="binding site" evidence="21">
    <location>
        <position position="743"/>
    </location>
    <ligand>
        <name>ATP</name>
        <dbReference type="ChEBI" id="CHEBI:30616"/>
    </ligand>
</feature>
<keyword evidence="15 22" id="KW-1133">Transmembrane helix</keyword>
<evidence type="ECO:0000256" key="21">
    <source>
        <dbReference type="PROSITE-ProRule" id="PRU10141"/>
    </source>
</evidence>
<dbReference type="PROSITE" id="PS00108">
    <property type="entry name" value="PROTEIN_KINASE_ST"/>
    <property type="match status" value="1"/>
</dbReference>
<dbReference type="AlphaFoldDB" id="A0A7N0TA41"/>
<dbReference type="GO" id="GO:0005886">
    <property type="term" value="C:plasma membrane"/>
    <property type="evidence" value="ECO:0007669"/>
    <property type="project" value="UniProtKB-SubCell"/>
</dbReference>
<dbReference type="Gene3D" id="3.30.200.20">
    <property type="entry name" value="Phosphorylase Kinase, domain 1"/>
    <property type="match status" value="1"/>
</dbReference>
<evidence type="ECO:0000256" key="11">
    <source>
        <dbReference type="ARBA" id="ARBA00022737"/>
    </source>
</evidence>
<proteinExistence type="inferred from homology"/>
<dbReference type="SMART" id="SM00369">
    <property type="entry name" value="LRR_TYP"/>
    <property type="match status" value="7"/>
</dbReference>
<feature type="transmembrane region" description="Helical" evidence="22">
    <location>
        <begin position="654"/>
        <end position="679"/>
    </location>
</feature>
<evidence type="ECO:0000313" key="26">
    <source>
        <dbReference type="Proteomes" id="UP000594263"/>
    </source>
</evidence>
<evidence type="ECO:0000313" key="25">
    <source>
        <dbReference type="EnsemblPlants" id="Kaladp0027s0043.1.v1.1"/>
    </source>
</evidence>
<keyword evidence="13" id="KW-0418">Kinase</keyword>
<keyword evidence="18" id="KW-0325">Glycoprotein</keyword>
<dbReference type="PANTHER" id="PTHR27008:SF499">
    <property type="entry name" value="OS06G0581500 PROTEIN"/>
    <property type="match status" value="1"/>
</dbReference>
<evidence type="ECO:0000256" key="5">
    <source>
        <dbReference type="ARBA" id="ARBA00022527"/>
    </source>
</evidence>